<keyword evidence="2" id="KW-1185">Reference proteome</keyword>
<dbReference type="EMBL" id="AAYY01000003">
    <property type="protein sequence ID" value="EDP44562.1"/>
    <property type="molecule type" value="Genomic_DNA"/>
</dbReference>
<accession>A8PW81</accession>
<dbReference type="KEGG" id="mgl:MGL_1044"/>
<dbReference type="VEuPathDB" id="FungiDB:MGL_1044"/>
<evidence type="ECO:0000313" key="1">
    <source>
        <dbReference type="EMBL" id="EDP44562.1"/>
    </source>
</evidence>
<comment type="caution">
    <text evidence="1">The sequence shown here is derived from an EMBL/GenBank/DDBJ whole genome shotgun (WGS) entry which is preliminary data.</text>
</comment>
<sequence>MRDTSYSWSTNIAGRKRWRFFAPADAALLRRFPEQRTSELASTFKDMERRRALGELGAFCDGFSGWPGWEQARLRVYVIEQELNHNWCNAYNLRSMYIAMENEVRVT</sequence>
<dbReference type="STRING" id="425265.A8PW81"/>
<dbReference type="RefSeq" id="XP_001731776.1">
    <property type="nucleotide sequence ID" value="XM_001731724.1"/>
</dbReference>
<dbReference type="AlphaFoldDB" id="A8PW81"/>
<dbReference type="Proteomes" id="UP000008837">
    <property type="component" value="Unassembled WGS sequence"/>
</dbReference>
<dbReference type="SUPFAM" id="SSF51197">
    <property type="entry name" value="Clavaminate synthase-like"/>
    <property type="match status" value="1"/>
</dbReference>
<reference evidence="1 2" key="1">
    <citation type="journal article" date="2007" name="Proc. Natl. Acad. Sci. U.S.A.">
        <title>Dandruff-associated Malassezia genomes reveal convergent and divergent virulence traits shared with plant and human fungal pathogens.</title>
        <authorList>
            <person name="Xu J."/>
            <person name="Saunders C.W."/>
            <person name="Hu P."/>
            <person name="Grant R.A."/>
            <person name="Boekhout T."/>
            <person name="Kuramae E.E."/>
            <person name="Kronstad J.W."/>
            <person name="Deangelis Y.M."/>
            <person name="Reeder N.L."/>
            <person name="Johnstone K.R."/>
            <person name="Leland M."/>
            <person name="Fieno A.M."/>
            <person name="Begley W.M."/>
            <person name="Sun Y."/>
            <person name="Lacey M.P."/>
            <person name="Chaudhary T."/>
            <person name="Keough T."/>
            <person name="Chu L."/>
            <person name="Sears R."/>
            <person name="Yuan B."/>
            <person name="Dawson T.L.Jr."/>
        </authorList>
    </citation>
    <scope>NUCLEOTIDE SEQUENCE [LARGE SCALE GENOMIC DNA]</scope>
    <source>
        <strain evidence="2">ATCC MYA-4612 / CBS 7966</strain>
    </source>
</reference>
<dbReference type="GeneID" id="5856081"/>
<proteinExistence type="predicted"/>
<dbReference type="InParanoid" id="A8PW81"/>
<gene>
    <name evidence="1" type="ORF">MGL_1044</name>
</gene>
<dbReference type="OrthoDB" id="424465at2759"/>
<dbReference type="Gene3D" id="2.60.120.650">
    <property type="entry name" value="Cupin"/>
    <property type="match status" value="1"/>
</dbReference>
<evidence type="ECO:0000313" key="2">
    <source>
        <dbReference type="Proteomes" id="UP000008837"/>
    </source>
</evidence>
<protein>
    <submittedName>
        <fullName evidence="1">Uncharacterized protein</fullName>
    </submittedName>
</protein>
<organism evidence="1 2">
    <name type="scientific">Malassezia globosa (strain ATCC MYA-4612 / CBS 7966)</name>
    <name type="common">Dandruff-associated fungus</name>
    <dbReference type="NCBI Taxonomy" id="425265"/>
    <lineage>
        <taxon>Eukaryota</taxon>
        <taxon>Fungi</taxon>
        <taxon>Dikarya</taxon>
        <taxon>Basidiomycota</taxon>
        <taxon>Ustilaginomycotina</taxon>
        <taxon>Malasseziomycetes</taxon>
        <taxon>Malasseziales</taxon>
        <taxon>Malasseziaceae</taxon>
        <taxon>Malassezia</taxon>
    </lineage>
</organism>
<name>A8PW81_MALGO</name>